<dbReference type="AlphaFoldDB" id="A0A0F7UX00"/>
<feature type="compositionally biased region" description="Acidic residues" evidence="1">
    <location>
        <begin position="62"/>
        <end position="81"/>
    </location>
</feature>
<name>A0A0F7UX00_TOXGV</name>
<sequence>MSRKNNRKLQKARHEAALKWEKEERKRREEKQERKAQLQQLTQALELLGTAPKALPRKEEETPQEEPAENLSDDMTEDEDMGEKKRSKKSKRQLGTKVKKILCKDATLKHKALARMKARERNEMHADDEAEDKKVVAVVRGRRQGIREIHRCRDKKVLRQILKRQRKNITICRKKAA</sequence>
<dbReference type="EMBL" id="LN714498">
    <property type="protein sequence ID" value="CEL74752.1"/>
    <property type="molecule type" value="Genomic_DNA"/>
</dbReference>
<organism evidence="2">
    <name type="scientific">Toxoplasma gondii (strain ATCC 50861 / VEG)</name>
    <dbReference type="NCBI Taxonomy" id="432359"/>
    <lineage>
        <taxon>Eukaryota</taxon>
        <taxon>Sar</taxon>
        <taxon>Alveolata</taxon>
        <taxon>Apicomplexa</taxon>
        <taxon>Conoidasida</taxon>
        <taxon>Coccidia</taxon>
        <taxon>Eucoccidiorida</taxon>
        <taxon>Eimeriorina</taxon>
        <taxon>Sarcocystidae</taxon>
        <taxon>Toxoplasma</taxon>
    </lineage>
</organism>
<accession>A0A0F7UX00</accession>
<proteinExistence type="predicted"/>
<protein>
    <submittedName>
        <fullName evidence="2">Uncharacterized protein</fullName>
    </submittedName>
</protein>
<reference evidence="2" key="1">
    <citation type="journal article" date="2015" name="PLoS ONE">
        <title>Comprehensive Evaluation of Toxoplasma gondii VEG and Neospora caninum LIV Genomes with Tachyzoite Stage Transcriptome and Proteome Defines Novel Transcript Features.</title>
        <authorList>
            <person name="Ramaprasad A."/>
            <person name="Mourier T."/>
            <person name="Naeem R."/>
            <person name="Malas T.B."/>
            <person name="Moussa E."/>
            <person name="Panigrahi A."/>
            <person name="Vermont S.J."/>
            <person name="Otto T.D."/>
            <person name="Wastling J."/>
            <person name="Pain A."/>
        </authorList>
    </citation>
    <scope>NUCLEOTIDE SEQUENCE</scope>
    <source>
        <strain evidence="2">VEG</strain>
    </source>
</reference>
<evidence type="ECO:0000256" key="1">
    <source>
        <dbReference type="SAM" id="MobiDB-lite"/>
    </source>
</evidence>
<evidence type="ECO:0000313" key="2">
    <source>
        <dbReference type="EMBL" id="CEL74752.1"/>
    </source>
</evidence>
<gene>
    <name evidence="2" type="ORF">BN1205_025390</name>
</gene>
<feature type="compositionally biased region" description="Basic residues" evidence="1">
    <location>
        <begin position="85"/>
        <end position="96"/>
    </location>
</feature>
<feature type="compositionally biased region" description="Basic and acidic residues" evidence="1">
    <location>
        <begin position="12"/>
        <end position="36"/>
    </location>
</feature>
<feature type="region of interest" description="Disordered" evidence="1">
    <location>
        <begin position="1"/>
        <end position="96"/>
    </location>
</feature>
<feature type="compositionally biased region" description="Basic residues" evidence="1">
    <location>
        <begin position="1"/>
        <end position="11"/>
    </location>
</feature>
<feature type="compositionally biased region" description="Low complexity" evidence="1">
    <location>
        <begin position="37"/>
        <end position="48"/>
    </location>
</feature>